<evidence type="ECO:0000256" key="1">
    <source>
        <dbReference type="SAM" id="MobiDB-lite"/>
    </source>
</evidence>
<dbReference type="EMBL" id="FNXT01001335">
    <property type="protein sequence ID" value="SZX78743.1"/>
    <property type="molecule type" value="Genomic_DNA"/>
</dbReference>
<name>A0A383WN95_TETOB</name>
<accession>A0A383WN95</accession>
<keyword evidence="4" id="KW-1185">Reference proteome</keyword>
<reference evidence="3 4" key="1">
    <citation type="submission" date="2016-10" db="EMBL/GenBank/DDBJ databases">
        <authorList>
            <person name="Cai Z."/>
        </authorList>
    </citation>
    <scope>NUCLEOTIDE SEQUENCE [LARGE SCALE GENOMIC DNA]</scope>
</reference>
<dbReference type="AlphaFoldDB" id="A0A383WN95"/>
<evidence type="ECO:0000313" key="2">
    <source>
        <dbReference type="EMBL" id="SZX66858.1"/>
    </source>
</evidence>
<proteinExistence type="predicted"/>
<organism evidence="3 4">
    <name type="scientific">Tetradesmus obliquus</name>
    <name type="common">Green alga</name>
    <name type="synonym">Acutodesmus obliquus</name>
    <dbReference type="NCBI Taxonomy" id="3088"/>
    <lineage>
        <taxon>Eukaryota</taxon>
        <taxon>Viridiplantae</taxon>
        <taxon>Chlorophyta</taxon>
        <taxon>core chlorophytes</taxon>
        <taxon>Chlorophyceae</taxon>
        <taxon>CS clade</taxon>
        <taxon>Sphaeropleales</taxon>
        <taxon>Scenedesmaceae</taxon>
        <taxon>Tetradesmus</taxon>
    </lineage>
</organism>
<dbReference type="EMBL" id="FNXT01000762">
    <property type="protein sequence ID" value="SZX66858.1"/>
    <property type="molecule type" value="Genomic_DNA"/>
</dbReference>
<dbReference type="Proteomes" id="UP000256970">
    <property type="component" value="Unassembled WGS sequence"/>
</dbReference>
<evidence type="ECO:0000313" key="4">
    <source>
        <dbReference type="Proteomes" id="UP000256970"/>
    </source>
</evidence>
<protein>
    <submittedName>
        <fullName evidence="3">Uncharacterized protein</fullName>
    </submittedName>
</protein>
<gene>
    <name evidence="3" type="ORF">BQ4739_LOCUS19051</name>
    <name evidence="2" type="ORF">BQ4739_LOCUS7294</name>
</gene>
<sequence>MEVDLLFPGTPRTVMRLMEFWWDAKGGRPSSKEAKVADSAAKPDFRAMPTRFKTNLLVLQYWQSVLLTSLVEVNDVMLANKAAGKANWYHPASRTSGARYANGSTAMRCIQAASGMLHIWGKNFTAKCSAAAGYEALYPGLSKASIDAALSGLHYDEPHRPVRQCSARTTAANRAVLLEQGGTEQQQQQQATAQPSQAAAGSATVLSSSVEPPPPPQLLGPAISAVNLLAMSMPGTDADTAFAGACNAAKALLLRAVTESSDSAEHAAVIKAGFVELHQAVAAGSEPPGNLVLQLLRSLRAVAACLGCSNNSEQKGGSMDLLAVAGPCAATMHEGTAPVAPEQQQQQQQGAGSKRTAHASITASSSSKKAKLQERPPPADADSRPGLWLPGNFYVQLGDTVFMQVSGPAAAKDRCSLIVNSSSSSGCGSTAGGDSSSSSNAAEALCWIWRLEAFTASTVSARFYYNASRSLHAPLLFQKKSQPLQREGLQGVVHTLMPGDVLTALGPELAAEVEELQFQAVDEGEE</sequence>
<feature type="region of interest" description="Disordered" evidence="1">
    <location>
        <begin position="334"/>
        <end position="385"/>
    </location>
</feature>
<feature type="region of interest" description="Disordered" evidence="1">
    <location>
        <begin position="180"/>
        <end position="214"/>
    </location>
</feature>
<evidence type="ECO:0000313" key="3">
    <source>
        <dbReference type="EMBL" id="SZX78743.1"/>
    </source>
</evidence>
<feature type="compositionally biased region" description="Low complexity" evidence="1">
    <location>
        <begin position="180"/>
        <end position="204"/>
    </location>
</feature>